<evidence type="ECO:0000259" key="7">
    <source>
        <dbReference type="Pfam" id="PF00588"/>
    </source>
</evidence>
<dbReference type="CDD" id="cd18105">
    <property type="entry name" value="SpoU-like_MRM1"/>
    <property type="match status" value="1"/>
</dbReference>
<comment type="caution">
    <text evidence="8">The sequence shown here is derived from an EMBL/GenBank/DDBJ whole genome shotgun (WGS) entry which is preliminary data.</text>
</comment>
<keyword evidence="9" id="KW-1185">Reference proteome</keyword>
<feature type="region of interest" description="Disordered" evidence="6">
    <location>
        <begin position="380"/>
        <end position="406"/>
    </location>
</feature>
<dbReference type="Pfam" id="PF00588">
    <property type="entry name" value="SpoU_methylase"/>
    <property type="match status" value="1"/>
</dbReference>
<keyword evidence="3" id="KW-0489">Methyltransferase</keyword>
<dbReference type="InterPro" id="IPR029028">
    <property type="entry name" value="Alpha/beta_knot_MTases"/>
</dbReference>
<evidence type="ECO:0000256" key="6">
    <source>
        <dbReference type="SAM" id="MobiDB-lite"/>
    </source>
</evidence>
<dbReference type="RefSeq" id="XP_066633267.1">
    <property type="nucleotide sequence ID" value="XM_066775386.1"/>
</dbReference>
<keyword evidence="2" id="KW-0698">rRNA processing</keyword>
<feature type="region of interest" description="Disordered" evidence="6">
    <location>
        <begin position="1"/>
        <end position="28"/>
    </location>
</feature>
<keyword evidence="5" id="KW-0949">S-adenosyl-L-methionine</keyword>
<feature type="compositionally biased region" description="Basic and acidic residues" evidence="6">
    <location>
        <begin position="380"/>
        <end position="397"/>
    </location>
</feature>
<comment type="similarity">
    <text evidence="1">Belongs to the class IV-like SAM-binding methyltransferase superfamily. RNA methyltransferase TrmH family.</text>
</comment>
<evidence type="ECO:0000313" key="8">
    <source>
        <dbReference type="EMBL" id="KAL0260238.1"/>
    </source>
</evidence>
<dbReference type="Gene3D" id="3.40.1280.10">
    <property type="match status" value="1"/>
</dbReference>
<gene>
    <name evidence="8" type="ORF">SLS55_003923</name>
</gene>
<dbReference type="SUPFAM" id="SSF75217">
    <property type="entry name" value="alpha/beta knot"/>
    <property type="match status" value="1"/>
</dbReference>
<dbReference type="Proteomes" id="UP001430584">
    <property type="component" value="Unassembled WGS sequence"/>
</dbReference>
<sequence length="406" mass="45000">MKVKMDTAKRRAAETMSGQSVHFSEEALEDWDSEENTLGFGGESMDMEEAMRLEERQVHGYLEPRYDGPVAIPYTTAASKFIYGASASIPGLTVKMVNDSFLPAMDKMSDYRPHNGVILEASPLPVLPVVNLRPVQRTRPYFDIDLDKQSREEARINGTNSRLKYNSHGWRYPFILYLDGIVDEGNIGAIMRTAYYFGVDAVALSKRGTAPIDSVALKASSGAAEGLPILTVANPHTFLHRSTHNNGWRLYAADVPLPPRDNFNVTADHTYAALDPLNTSPLVSFTRPHTLATLRDHSPLLQHPAILMLGGEAAGFRHSIRAKANYLVGVRGTAGLAMGVDSLNVSVAAALIMLEMLRRPKVADVVKRRVDQNYDYGREKREKARRDANQLARKTDDSVSNDELLF</sequence>
<name>A0ABR3CHZ6_9PEZI</name>
<dbReference type="InterPro" id="IPR047261">
    <property type="entry name" value="MRM1_MeTrfase_dom"/>
</dbReference>
<keyword evidence="4" id="KW-0808">Transferase</keyword>
<evidence type="ECO:0000256" key="2">
    <source>
        <dbReference type="ARBA" id="ARBA00022552"/>
    </source>
</evidence>
<accession>A0ABR3CHZ6</accession>
<proteinExistence type="inferred from homology"/>
<evidence type="ECO:0000256" key="4">
    <source>
        <dbReference type="ARBA" id="ARBA00022679"/>
    </source>
</evidence>
<evidence type="ECO:0000256" key="1">
    <source>
        <dbReference type="ARBA" id="ARBA00007228"/>
    </source>
</evidence>
<dbReference type="InterPro" id="IPR047182">
    <property type="entry name" value="MRM1"/>
</dbReference>
<organism evidence="8 9">
    <name type="scientific">Diplodia seriata</name>
    <dbReference type="NCBI Taxonomy" id="420778"/>
    <lineage>
        <taxon>Eukaryota</taxon>
        <taxon>Fungi</taxon>
        <taxon>Dikarya</taxon>
        <taxon>Ascomycota</taxon>
        <taxon>Pezizomycotina</taxon>
        <taxon>Dothideomycetes</taxon>
        <taxon>Dothideomycetes incertae sedis</taxon>
        <taxon>Botryosphaeriales</taxon>
        <taxon>Botryosphaeriaceae</taxon>
        <taxon>Diplodia</taxon>
    </lineage>
</organism>
<evidence type="ECO:0000256" key="5">
    <source>
        <dbReference type="ARBA" id="ARBA00022691"/>
    </source>
</evidence>
<evidence type="ECO:0000256" key="3">
    <source>
        <dbReference type="ARBA" id="ARBA00022603"/>
    </source>
</evidence>
<dbReference type="EMBL" id="JAJVCZ030000004">
    <property type="protein sequence ID" value="KAL0260238.1"/>
    <property type="molecule type" value="Genomic_DNA"/>
</dbReference>
<evidence type="ECO:0000313" key="9">
    <source>
        <dbReference type="Proteomes" id="UP001430584"/>
    </source>
</evidence>
<dbReference type="GeneID" id="92008008"/>
<dbReference type="InterPro" id="IPR001537">
    <property type="entry name" value="SpoU_MeTrfase"/>
</dbReference>
<reference evidence="8 9" key="1">
    <citation type="submission" date="2024-02" db="EMBL/GenBank/DDBJ databases">
        <title>De novo assembly and annotation of 12 fungi associated with fruit tree decline syndrome in Ontario, Canada.</title>
        <authorList>
            <person name="Sulman M."/>
            <person name="Ellouze W."/>
            <person name="Ilyukhin E."/>
        </authorList>
    </citation>
    <scope>NUCLEOTIDE SEQUENCE [LARGE SCALE GENOMIC DNA]</scope>
    <source>
        <strain evidence="8 9">FDS-637</strain>
    </source>
</reference>
<dbReference type="PANTHER" id="PTHR46103">
    <property type="entry name" value="RRNA METHYLTRANSFERASE 1, MITOCHONDRIAL"/>
    <property type="match status" value="1"/>
</dbReference>
<feature type="domain" description="tRNA/rRNA methyltransferase SpoU type" evidence="7">
    <location>
        <begin position="174"/>
        <end position="353"/>
    </location>
</feature>
<feature type="compositionally biased region" description="Basic and acidic residues" evidence="6">
    <location>
        <begin position="1"/>
        <end position="13"/>
    </location>
</feature>
<protein>
    <recommendedName>
        <fullName evidence="7">tRNA/rRNA methyltransferase SpoU type domain-containing protein</fullName>
    </recommendedName>
</protein>
<dbReference type="PANTHER" id="PTHR46103:SF1">
    <property type="entry name" value="RRNA METHYLTRANSFERASE 1, MITOCHONDRIAL"/>
    <property type="match status" value="1"/>
</dbReference>
<dbReference type="InterPro" id="IPR029026">
    <property type="entry name" value="tRNA_m1G_MTases_N"/>
</dbReference>